<proteinExistence type="predicted"/>
<dbReference type="EnsemblMetazoa" id="GAUT006423-RA">
    <property type="protein sequence ID" value="GAUT006423-PA"/>
    <property type="gene ID" value="GAUT006423"/>
</dbReference>
<evidence type="ECO:0000313" key="1">
    <source>
        <dbReference type="EnsemblMetazoa" id="GAUT006423-PA"/>
    </source>
</evidence>
<sequence>MSVNVRLRLGYAESVYFEIGEKVEIGKIPKSPKSNKTATKSVSSMIFNKIFALTSSMRSGRSIASKSWSAKYAQKNYLKYVKAGKFLIPYCLARRLSLILTKSTPNESVSSSIFSSSANTLSQVTQLRASVAKPKGEHKFNKI</sequence>
<reference evidence="1" key="1">
    <citation type="submission" date="2020-05" db="UniProtKB">
        <authorList>
            <consortium name="EnsemblMetazoa"/>
        </authorList>
    </citation>
    <scope>IDENTIFICATION</scope>
    <source>
        <strain evidence="1">TTRI</strain>
    </source>
</reference>
<dbReference type="VEuPathDB" id="VectorBase:GAUT006423"/>
<dbReference type="AlphaFoldDB" id="A0A1A9UIX4"/>
<dbReference type="Proteomes" id="UP000078200">
    <property type="component" value="Unassembled WGS sequence"/>
</dbReference>
<protein>
    <submittedName>
        <fullName evidence="1">Uncharacterized protein</fullName>
    </submittedName>
</protein>
<organism evidence="1 2">
    <name type="scientific">Glossina austeni</name>
    <name type="common">Savannah tsetse fly</name>
    <dbReference type="NCBI Taxonomy" id="7395"/>
    <lineage>
        <taxon>Eukaryota</taxon>
        <taxon>Metazoa</taxon>
        <taxon>Ecdysozoa</taxon>
        <taxon>Arthropoda</taxon>
        <taxon>Hexapoda</taxon>
        <taxon>Insecta</taxon>
        <taxon>Pterygota</taxon>
        <taxon>Neoptera</taxon>
        <taxon>Endopterygota</taxon>
        <taxon>Diptera</taxon>
        <taxon>Brachycera</taxon>
        <taxon>Muscomorpha</taxon>
        <taxon>Hippoboscoidea</taxon>
        <taxon>Glossinidae</taxon>
        <taxon>Glossina</taxon>
    </lineage>
</organism>
<evidence type="ECO:0000313" key="2">
    <source>
        <dbReference type="Proteomes" id="UP000078200"/>
    </source>
</evidence>
<name>A0A1A9UIX4_GLOAU</name>
<keyword evidence="2" id="KW-1185">Reference proteome</keyword>
<accession>A0A1A9UIX4</accession>